<keyword evidence="1" id="KW-1133">Transmembrane helix</keyword>
<sequence>MDHLNFLQLNKQLFHLIICLVFYCFFVAS</sequence>
<protein>
    <submittedName>
        <fullName evidence="2">Uncharacterized protein</fullName>
    </submittedName>
</protein>
<evidence type="ECO:0000256" key="1">
    <source>
        <dbReference type="SAM" id="Phobius"/>
    </source>
</evidence>
<reference evidence="2" key="1">
    <citation type="journal article" date="2021" name="Proc. Natl. Acad. Sci. U.S.A.">
        <title>A Catalog of Tens of Thousands of Viruses from Human Metagenomes Reveals Hidden Associations with Chronic Diseases.</title>
        <authorList>
            <person name="Tisza M.J."/>
            <person name="Buck C.B."/>
        </authorList>
    </citation>
    <scope>NUCLEOTIDE SEQUENCE</scope>
    <source>
        <strain evidence="2">Ctikv1</strain>
    </source>
</reference>
<keyword evidence="1" id="KW-0472">Membrane</keyword>
<name>A0A8S5N2A2_9CAUD</name>
<keyword evidence="1" id="KW-0812">Transmembrane</keyword>
<organism evidence="2">
    <name type="scientific">Caudovirales sp. ctikv1</name>
    <dbReference type="NCBI Taxonomy" id="2826781"/>
    <lineage>
        <taxon>Viruses</taxon>
        <taxon>Duplodnaviria</taxon>
        <taxon>Heunggongvirae</taxon>
        <taxon>Uroviricota</taxon>
        <taxon>Caudoviricetes</taxon>
    </lineage>
</organism>
<proteinExistence type="predicted"/>
<feature type="transmembrane region" description="Helical" evidence="1">
    <location>
        <begin position="12"/>
        <end position="28"/>
    </location>
</feature>
<accession>A0A8S5N2A2</accession>
<evidence type="ECO:0000313" key="2">
    <source>
        <dbReference type="EMBL" id="DAD88737.1"/>
    </source>
</evidence>
<dbReference type="EMBL" id="BK015046">
    <property type="protein sequence ID" value="DAD88737.1"/>
    <property type="molecule type" value="Genomic_DNA"/>
</dbReference>